<organism evidence="4 5">
    <name type="scientific">Chitinophaga jiangningensis</name>
    <dbReference type="NCBI Taxonomy" id="1419482"/>
    <lineage>
        <taxon>Bacteria</taxon>
        <taxon>Pseudomonadati</taxon>
        <taxon>Bacteroidota</taxon>
        <taxon>Chitinophagia</taxon>
        <taxon>Chitinophagales</taxon>
        <taxon>Chitinophagaceae</taxon>
        <taxon>Chitinophaga</taxon>
    </lineage>
</organism>
<protein>
    <submittedName>
        <fullName evidence="4">FecR family protein</fullName>
    </submittedName>
</protein>
<reference evidence="4 5" key="1">
    <citation type="submission" date="2016-11" db="EMBL/GenBank/DDBJ databases">
        <authorList>
            <person name="Jaros S."/>
            <person name="Januszkiewicz K."/>
            <person name="Wedrychowicz H."/>
        </authorList>
    </citation>
    <scope>NUCLEOTIDE SEQUENCE [LARGE SCALE GENOMIC DNA]</scope>
    <source>
        <strain evidence="4 5">DSM 27406</strain>
    </source>
</reference>
<sequence length="353" mass="38820">MDLFDQQEEPAPERTEASVAALAKAAGNERMSADEREALWNRIHQNMNRPAKQPFLVVHGWKVAAALLVLLAPLVWLQINRTPVPAIVRYAAAMPDIDADTLSATRLLLGKQQGVQVSQQNAVISYLQGDSLQVNNETLAQNKAATFNTVLVPYAHTAQITLPDGSRVWLNAGSKLVYPTVFNNNNREVVLEGEGYFEIAANAANPFKVYAGDAEVRVLGTAFNLSSYKNEKQQLVLCSGSVLLAAGGAESLLKPGQLAELQPNEPVKISQVITRHYTAWKEHHLVADHTTLDEILKKLARYYNIKIDISPMAAKETFSGDLDLQNKMEVVLHTIANATSMHCEYADGRVNIK</sequence>
<feature type="domain" description="Protein FecR C-terminal" evidence="3">
    <location>
        <begin position="285"/>
        <end position="350"/>
    </location>
</feature>
<keyword evidence="1" id="KW-0812">Transmembrane</keyword>
<dbReference type="PANTHER" id="PTHR30273:SF2">
    <property type="entry name" value="PROTEIN FECR"/>
    <property type="match status" value="1"/>
</dbReference>
<dbReference type="GO" id="GO:0016989">
    <property type="term" value="F:sigma factor antagonist activity"/>
    <property type="evidence" value="ECO:0007669"/>
    <property type="project" value="TreeGrafter"/>
</dbReference>
<feature type="domain" description="FecR protein" evidence="2">
    <location>
        <begin position="156"/>
        <end position="242"/>
    </location>
</feature>
<keyword evidence="1" id="KW-1133">Transmembrane helix</keyword>
<dbReference type="InterPro" id="IPR006860">
    <property type="entry name" value="FecR"/>
</dbReference>
<keyword evidence="5" id="KW-1185">Reference proteome</keyword>
<accession>A0A1M7KFW3</accession>
<dbReference type="OrthoDB" id="1452822at2"/>
<evidence type="ECO:0000256" key="1">
    <source>
        <dbReference type="SAM" id="Phobius"/>
    </source>
</evidence>
<keyword evidence="1" id="KW-0472">Membrane</keyword>
<dbReference type="Gene3D" id="3.55.50.30">
    <property type="match status" value="1"/>
</dbReference>
<dbReference type="Pfam" id="PF16344">
    <property type="entry name" value="FecR_C"/>
    <property type="match status" value="1"/>
</dbReference>
<dbReference type="Pfam" id="PF04773">
    <property type="entry name" value="FecR"/>
    <property type="match status" value="1"/>
</dbReference>
<dbReference type="AlphaFoldDB" id="A0A1M7KFW3"/>
<feature type="transmembrane region" description="Helical" evidence="1">
    <location>
        <begin position="55"/>
        <end position="77"/>
    </location>
</feature>
<dbReference type="Gene3D" id="2.60.120.1440">
    <property type="match status" value="1"/>
</dbReference>
<proteinExistence type="predicted"/>
<evidence type="ECO:0000259" key="3">
    <source>
        <dbReference type="Pfam" id="PF16344"/>
    </source>
</evidence>
<evidence type="ECO:0000313" key="5">
    <source>
        <dbReference type="Proteomes" id="UP000184420"/>
    </source>
</evidence>
<dbReference type="PANTHER" id="PTHR30273">
    <property type="entry name" value="PERIPLASMIC SIGNAL SENSOR AND SIGMA FACTOR ACTIVATOR FECR-RELATED"/>
    <property type="match status" value="1"/>
</dbReference>
<dbReference type="InterPro" id="IPR032508">
    <property type="entry name" value="FecR_C"/>
</dbReference>
<dbReference type="EMBL" id="FRBL01000009">
    <property type="protein sequence ID" value="SHM64225.1"/>
    <property type="molecule type" value="Genomic_DNA"/>
</dbReference>
<dbReference type="InterPro" id="IPR012373">
    <property type="entry name" value="Ferrdict_sens_TM"/>
</dbReference>
<dbReference type="RefSeq" id="WP_073085857.1">
    <property type="nucleotide sequence ID" value="NZ_FRBL01000009.1"/>
</dbReference>
<evidence type="ECO:0000259" key="2">
    <source>
        <dbReference type="Pfam" id="PF04773"/>
    </source>
</evidence>
<evidence type="ECO:0000313" key="4">
    <source>
        <dbReference type="EMBL" id="SHM64225.1"/>
    </source>
</evidence>
<dbReference type="STRING" id="1419482.SAMN05444266_109299"/>
<dbReference type="Proteomes" id="UP000184420">
    <property type="component" value="Unassembled WGS sequence"/>
</dbReference>
<name>A0A1M7KFW3_9BACT</name>
<gene>
    <name evidence="4" type="ORF">SAMN05444266_109299</name>
</gene>